<dbReference type="PROSITE" id="PS50850">
    <property type="entry name" value="MFS"/>
    <property type="match status" value="1"/>
</dbReference>
<feature type="transmembrane region" description="Helical" evidence="7">
    <location>
        <begin position="426"/>
        <end position="451"/>
    </location>
</feature>
<feature type="transmembrane region" description="Helical" evidence="7">
    <location>
        <begin position="196"/>
        <end position="214"/>
    </location>
</feature>
<reference evidence="9 10" key="1">
    <citation type="submission" date="2021-03" db="EMBL/GenBank/DDBJ databases">
        <title>Genomic Encyclopedia of Type Strains, Phase IV (KMG-IV): sequencing the most valuable type-strain genomes for metagenomic binning, comparative biology and taxonomic classification.</title>
        <authorList>
            <person name="Goeker M."/>
        </authorList>
    </citation>
    <scope>NUCLEOTIDE SEQUENCE [LARGE SCALE GENOMIC DNA]</scope>
    <source>
        <strain evidence="9 10">DSM 15596</strain>
    </source>
</reference>
<keyword evidence="6 7" id="KW-0472">Membrane</keyword>
<dbReference type="InterPro" id="IPR036259">
    <property type="entry name" value="MFS_trans_sf"/>
</dbReference>
<comment type="subcellular location">
    <subcellularLocation>
        <location evidence="1">Cell membrane</location>
        <topology evidence="1">Multi-pass membrane protein</topology>
    </subcellularLocation>
</comment>
<accession>A0ABS4FF16</accession>
<dbReference type="PANTHER" id="PTHR23501:SF191">
    <property type="entry name" value="VACUOLAR BASIC AMINO ACID TRANSPORTER 4"/>
    <property type="match status" value="1"/>
</dbReference>
<evidence type="ECO:0000256" key="6">
    <source>
        <dbReference type="ARBA" id="ARBA00023136"/>
    </source>
</evidence>
<gene>
    <name evidence="9" type="ORF">J2Z18_003956</name>
</gene>
<feature type="transmembrane region" description="Helical" evidence="7">
    <location>
        <begin position="330"/>
        <end position="349"/>
    </location>
</feature>
<dbReference type="SUPFAM" id="SSF103473">
    <property type="entry name" value="MFS general substrate transporter"/>
    <property type="match status" value="1"/>
</dbReference>
<keyword evidence="5 7" id="KW-1133">Transmembrane helix</keyword>
<feature type="transmembrane region" description="Helical" evidence="7">
    <location>
        <begin position="300"/>
        <end position="318"/>
    </location>
</feature>
<evidence type="ECO:0000313" key="10">
    <source>
        <dbReference type="Proteomes" id="UP000706926"/>
    </source>
</evidence>
<evidence type="ECO:0000259" key="8">
    <source>
        <dbReference type="PROSITE" id="PS50850"/>
    </source>
</evidence>
<feature type="transmembrane region" description="Helical" evidence="7">
    <location>
        <begin position="45"/>
        <end position="63"/>
    </location>
</feature>
<dbReference type="GeneID" id="95405885"/>
<dbReference type="Proteomes" id="UP000706926">
    <property type="component" value="Unassembled WGS sequence"/>
</dbReference>
<dbReference type="Pfam" id="PF07690">
    <property type="entry name" value="MFS_1"/>
    <property type="match status" value="1"/>
</dbReference>
<evidence type="ECO:0000256" key="4">
    <source>
        <dbReference type="ARBA" id="ARBA00022692"/>
    </source>
</evidence>
<keyword evidence="3" id="KW-1003">Cell membrane</keyword>
<sequence>MGPKTNVIMVVAGLLAAMFIGALDATVVATATPHIITDLHGQNLFSWVFAVYTLTTCVATPIFGKLADLFGRKAVFAVGIGLFVLGSILCGAAQSMPELIWFRALQGFGAGALAPVCFTIIGDLFSGKQRGKMMGIFSSVWSVAGLLGPLIGGYFVDQVSWRWIFYINVPIGAAALLLVVLFLHQPIERRAKKIDYLGALTFTVSFSTLLYALLSGGAEHSWNSPLIVGLFMASAVFLMLFLWIEKHADEPMIPLSIFRIRVLNVTNISGFLTFSITTGLTVYTPIWIQSVLGNSATSSGLIVMPMSLAWPLAANIAGRLMYRVGAKTSIVFGSALVVAGSVWLIALQLNSPYVFWIGILILIGLGMGFVATPSTVVVQSVVGWEQRGVANASSMLFRSLGQTVGIAVFGTIYNQHVTSLSSRSELAAGLHAVFLLLFGIAVANMLAVMLLPKRRNMMAQQQVGG</sequence>
<evidence type="ECO:0000313" key="9">
    <source>
        <dbReference type="EMBL" id="MBP1894850.1"/>
    </source>
</evidence>
<feature type="transmembrane region" description="Helical" evidence="7">
    <location>
        <begin position="133"/>
        <end position="151"/>
    </location>
</feature>
<dbReference type="PANTHER" id="PTHR23501">
    <property type="entry name" value="MAJOR FACILITATOR SUPERFAMILY"/>
    <property type="match status" value="1"/>
</dbReference>
<proteinExistence type="predicted"/>
<feature type="transmembrane region" description="Helical" evidence="7">
    <location>
        <begin position="163"/>
        <end position="184"/>
    </location>
</feature>
<dbReference type="Gene3D" id="1.20.1250.20">
    <property type="entry name" value="MFS general substrate transporter like domains"/>
    <property type="match status" value="1"/>
</dbReference>
<name>A0ABS4FF16_9BACL</name>
<keyword evidence="2" id="KW-0813">Transport</keyword>
<comment type="caution">
    <text evidence="9">The sequence shown here is derived from an EMBL/GenBank/DDBJ whole genome shotgun (WGS) entry which is preliminary data.</text>
</comment>
<dbReference type="NCBIfam" id="TIGR00711">
    <property type="entry name" value="efflux_EmrB"/>
    <property type="match status" value="1"/>
</dbReference>
<evidence type="ECO:0000256" key="2">
    <source>
        <dbReference type="ARBA" id="ARBA00022448"/>
    </source>
</evidence>
<keyword evidence="10" id="KW-1185">Reference proteome</keyword>
<evidence type="ECO:0000256" key="5">
    <source>
        <dbReference type="ARBA" id="ARBA00022989"/>
    </source>
</evidence>
<protein>
    <submittedName>
        <fullName evidence="9">EmrB/QacA subfamily drug resistance transporter</fullName>
    </submittedName>
</protein>
<feature type="transmembrane region" description="Helical" evidence="7">
    <location>
        <begin position="100"/>
        <end position="121"/>
    </location>
</feature>
<feature type="domain" description="Major facilitator superfamily (MFS) profile" evidence="8">
    <location>
        <begin position="10"/>
        <end position="456"/>
    </location>
</feature>
<evidence type="ECO:0000256" key="7">
    <source>
        <dbReference type="SAM" id="Phobius"/>
    </source>
</evidence>
<keyword evidence="4 7" id="KW-0812">Transmembrane</keyword>
<feature type="transmembrane region" description="Helical" evidence="7">
    <location>
        <begin position="226"/>
        <end position="244"/>
    </location>
</feature>
<dbReference type="InterPro" id="IPR004638">
    <property type="entry name" value="EmrB-like"/>
</dbReference>
<dbReference type="InterPro" id="IPR011701">
    <property type="entry name" value="MFS"/>
</dbReference>
<dbReference type="RefSeq" id="WP_007130923.1">
    <property type="nucleotide sequence ID" value="NZ_CP139098.1"/>
</dbReference>
<dbReference type="InterPro" id="IPR020846">
    <property type="entry name" value="MFS_dom"/>
</dbReference>
<organism evidence="9 10">
    <name type="scientific">Paenibacillus lactis</name>
    <dbReference type="NCBI Taxonomy" id="228574"/>
    <lineage>
        <taxon>Bacteria</taxon>
        <taxon>Bacillati</taxon>
        <taxon>Bacillota</taxon>
        <taxon>Bacilli</taxon>
        <taxon>Bacillales</taxon>
        <taxon>Paenibacillaceae</taxon>
        <taxon>Paenibacillus</taxon>
    </lineage>
</organism>
<feature type="transmembrane region" description="Helical" evidence="7">
    <location>
        <begin position="355"/>
        <end position="384"/>
    </location>
</feature>
<feature type="transmembrane region" description="Helical" evidence="7">
    <location>
        <begin position="265"/>
        <end position="288"/>
    </location>
</feature>
<evidence type="ECO:0000256" key="3">
    <source>
        <dbReference type="ARBA" id="ARBA00022475"/>
    </source>
</evidence>
<feature type="transmembrane region" description="Helical" evidence="7">
    <location>
        <begin position="75"/>
        <end position="94"/>
    </location>
</feature>
<dbReference type="Gene3D" id="1.20.1720.10">
    <property type="entry name" value="Multidrug resistance protein D"/>
    <property type="match status" value="1"/>
</dbReference>
<dbReference type="CDD" id="cd17502">
    <property type="entry name" value="MFS_Azr1_MDR_like"/>
    <property type="match status" value="1"/>
</dbReference>
<feature type="transmembrane region" description="Helical" evidence="7">
    <location>
        <begin position="396"/>
        <end position="414"/>
    </location>
</feature>
<evidence type="ECO:0000256" key="1">
    <source>
        <dbReference type="ARBA" id="ARBA00004651"/>
    </source>
</evidence>
<dbReference type="EMBL" id="JAGGKI010000010">
    <property type="protein sequence ID" value="MBP1894850.1"/>
    <property type="molecule type" value="Genomic_DNA"/>
</dbReference>